<evidence type="ECO:0000259" key="5">
    <source>
        <dbReference type="PROSITE" id="PS50893"/>
    </source>
</evidence>
<keyword evidence="4 6" id="KW-0067">ATP-binding</keyword>
<dbReference type="InterPro" id="IPR050153">
    <property type="entry name" value="Metal_Ion_Import_ABC"/>
</dbReference>
<dbReference type="Proteomes" id="UP000274122">
    <property type="component" value="Chromosome"/>
</dbReference>
<dbReference type="Gene3D" id="3.40.50.300">
    <property type="entry name" value="P-loop containing nucleotide triphosphate hydrolases"/>
    <property type="match status" value="1"/>
</dbReference>
<dbReference type="RefSeq" id="WP_126356086.1">
    <property type="nucleotide sequence ID" value="NZ_LR134201.1"/>
</dbReference>
<dbReference type="KEGG" id="clap:NCTC11466_02034"/>
<comment type="similarity">
    <text evidence="1">Belongs to the ABC transporter superfamily.</text>
</comment>
<dbReference type="InterPro" id="IPR003593">
    <property type="entry name" value="AAA+_ATPase"/>
</dbReference>
<organism evidence="6 7">
    <name type="scientific">Cedecea lapagei</name>
    <dbReference type="NCBI Taxonomy" id="158823"/>
    <lineage>
        <taxon>Bacteria</taxon>
        <taxon>Pseudomonadati</taxon>
        <taxon>Pseudomonadota</taxon>
        <taxon>Gammaproteobacteria</taxon>
        <taxon>Enterobacterales</taxon>
        <taxon>Enterobacteriaceae</taxon>
        <taxon>Cedecea</taxon>
    </lineage>
</organism>
<evidence type="ECO:0000256" key="1">
    <source>
        <dbReference type="ARBA" id="ARBA00005417"/>
    </source>
</evidence>
<dbReference type="EMBL" id="LR134201">
    <property type="protein sequence ID" value="VEB97216.1"/>
    <property type="molecule type" value="Genomic_DNA"/>
</dbReference>
<accession>A0A3S4J2K8</accession>
<proteinExistence type="inferred from homology"/>
<dbReference type="FunFam" id="3.40.50.300:FF:000134">
    <property type="entry name" value="Iron-enterobactin ABC transporter ATP-binding protein"/>
    <property type="match status" value="1"/>
</dbReference>
<reference evidence="6 7" key="1">
    <citation type="submission" date="2018-12" db="EMBL/GenBank/DDBJ databases">
        <authorList>
            <consortium name="Pathogen Informatics"/>
        </authorList>
    </citation>
    <scope>NUCLEOTIDE SEQUENCE [LARGE SCALE GENOMIC DNA]</scope>
    <source>
        <strain evidence="6 7">NCTC11466</strain>
    </source>
</reference>
<dbReference type="PANTHER" id="PTHR42734:SF6">
    <property type="entry name" value="MOLYBDATE IMPORT ATP-BINDING PROTEIN MOLC"/>
    <property type="match status" value="1"/>
</dbReference>
<dbReference type="GO" id="GO:0016887">
    <property type="term" value="F:ATP hydrolysis activity"/>
    <property type="evidence" value="ECO:0007669"/>
    <property type="project" value="InterPro"/>
</dbReference>
<dbReference type="Pfam" id="PF00005">
    <property type="entry name" value="ABC_tran"/>
    <property type="match status" value="1"/>
</dbReference>
<dbReference type="InterPro" id="IPR003439">
    <property type="entry name" value="ABC_transporter-like_ATP-bd"/>
</dbReference>
<evidence type="ECO:0000256" key="4">
    <source>
        <dbReference type="ARBA" id="ARBA00022840"/>
    </source>
</evidence>
<gene>
    <name evidence="6" type="ORF">NCTC11466_02034</name>
</gene>
<keyword evidence="7" id="KW-1185">Reference proteome</keyword>
<dbReference type="PROSITE" id="PS50893">
    <property type="entry name" value="ABC_TRANSPORTER_2"/>
    <property type="match status" value="1"/>
</dbReference>
<dbReference type="SMART" id="SM00382">
    <property type="entry name" value="AAA"/>
    <property type="match status" value="1"/>
</dbReference>
<evidence type="ECO:0000256" key="3">
    <source>
        <dbReference type="ARBA" id="ARBA00022741"/>
    </source>
</evidence>
<dbReference type="SUPFAM" id="SSF52540">
    <property type="entry name" value="P-loop containing nucleoside triphosphate hydrolases"/>
    <property type="match status" value="1"/>
</dbReference>
<keyword evidence="3" id="KW-0547">Nucleotide-binding</keyword>
<evidence type="ECO:0000313" key="6">
    <source>
        <dbReference type="EMBL" id="VEB97216.1"/>
    </source>
</evidence>
<keyword evidence="2" id="KW-0813">Transport</keyword>
<evidence type="ECO:0000313" key="7">
    <source>
        <dbReference type="Proteomes" id="UP000274122"/>
    </source>
</evidence>
<dbReference type="OrthoDB" id="5292475at2"/>
<dbReference type="PANTHER" id="PTHR42734">
    <property type="entry name" value="METAL TRANSPORT SYSTEM ATP-BINDING PROTEIN TM_0124-RELATED"/>
    <property type="match status" value="1"/>
</dbReference>
<protein>
    <submittedName>
        <fullName evidence="6">Uncharacterized ABC transporter ATP-binding protein HI_1470</fullName>
    </submittedName>
</protein>
<dbReference type="GO" id="GO:0005524">
    <property type="term" value="F:ATP binding"/>
    <property type="evidence" value="ECO:0007669"/>
    <property type="project" value="UniProtKB-KW"/>
</dbReference>
<evidence type="ECO:0000256" key="2">
    <source>
        <dbReference type="ARBA" id="ARBA00022448"/>
    </source>
</evidence>
<dbReference type="AlphaFoldDB" id="A0A3S4J2K8"/>
<sequence length="252" mass="27364">MTLLNVEQATLGYADRPVLRNVSFSLNAGTFCCLLGSNGCGKTTLLRSILGVLPLQSGEINLHGVPLAGLSTRDKARLVAWVPQAHEGAFTFSVIEMVMMGLTPRMGIFSTPGAHEHRLAMQQLETMGIAHLTLRHWAALSGGERQQVLIARALVQQPRLLLMDEPASSLDFGNQIRLLDTLKRLKEVGTTLLMATHHPLHARAIADSVIRIEPDGCLTHDAPAAQLRTDSLAALYGLTTGQIRSHLKYSLP</sequence>
<dbReference type="InterPro" id="IPR027417">
    <property type="entry name" value="P-loop_NTPase"/>
</dbReference>
<name>A0A3S4J2K8_9ENTR</name>
<feature type="domain" description="ABC transporter" evidence="5">
    <location>
        <begin position="1"/>
        <end position="239"/>
    </location>
</feature>